<evidence type="ECO:0000313" key="2">
    <source>
        <dbReference type="Proteomes" id="UP000054007"/>
    </source>
</evidence>
<protein>
    <submittedName>
        <fullName evidence="1">Uncharacterized protein</fullName>
    </submittedName>
</protein>
<gene>
    <name evidence="1" type="ORF">CYLTODRAFT_61688</name>
</gene>
<organism evidence="1 2">
    <name type="scientific">Cylindrobasidium torrendii FP15055 ss-10</name>
    <dbReference type="NCBI Taxonomy" id="1314674"/>
    <lineage>
        <taxon>Eukaryota</taxon>
        <taxon>Fungi</taxon>
        <taxon>Dikarya</taxon>
        <taxon>Basidiomycota</taxon>
        <taxon>Agaricomycotina</taxon>
        <taxon>Agaricomycetes</taxon>
        <taxon>Agaricomycetidae</taxon>
        <taxon>Agaricales</taxon>
        <taxon>Marasmiineae</taxon>
        <taxon>Physalacriaceae</taxon>
        <taxon>Cylindrobasidium</taxon>
    </lineage>
</organism>
<keyword evidence="2" id="KW-1185">Reference proteome</keyword>
<proteinExistence type="predicted"/>
<dbReference type="EMBL" id="KN880589">
    <property type="protein sequence ID" value="KIY65461.1"/>
    <property type="molecule type" value="Genomic_DNA"/>
</dbReference>
<name>A0A0D7B7F4_9AGAR</name>
<reference evidence="1 2" key="1">
    <citation type="journal article" date="2015" name="Fungal Genet. Biol.">
        <title>Evolution of novel wood decay mechanisms in Agaricales revealed by the genome sequences of Fistulina hepatica and Cylindrobasidium torrendii.</title>
        <authorList>
            <person name="Floudas D."/>
            <person name="Held B.W."/>
            <person name="Riley R."/>
            <person name="Nagy L.G."/>
            <person name="Koehler G."/>
            <person name="Ransdell A.S."/>
            <person name="Younus H."/>
            <person name="Chow J."/>
            <person name="Chiniquy J."/>
            <person name="Lipzen A."/>
            <person name="Tritt A."/>
            <person name="Sun H."/>
            <person name="Haridas S."/>
            <person name="LaButti K."/>
            <person name="Ohm R.A."/>
            <person name="Kues U."/>
            <person name="Blanchette R.A."/>
            <person name="Grigoriev I.V."/>
            <person name="Minto R.E."/>
            <person name="Hibbett D.S."/>
        </authorList>
    </citation>
    <scope>NUCLEOTIDE SEQUENCE [LARGE SCALE GENOMIC DNA]</scope>
    <source>
        <strain evidence="1 2">FP15055 ss-10</strain>
    </source>
</reference>
<accession>A0A0D7B7F4</accession>
<evidence type="ECO:0000313" key="1">
    <source>
        <dbReference type="EMBL" id="KIY65461.1"/>
    </source>
</evidence>
<dbReference type="AlphaFoldDB" id="A0A0D7B7F4"/>
<dbReference type="Proteomes" id="UP000054007">
    <property type="component" value="Unassembled WGS sequence"/>
</dbReference>
<sequence length="277" mass="30256">MQRNLRSECVLKCLAADFIPVTSKAVVYLLENCGQSVPNITTSRESIVAFLSSALPRYSLDGQAAEIESVPPDCEPLLRYIAAYMDTSGAGFSCNPVVSALDVQRATYLALGPAADEIDYFETPPFRDWAQEELDIRLSALNKIVEGAASIESSAIVRASTFLQAAHQRHLGVSYEAVEMDVDSEGDTSPEADAVVKSEAQEVILEGSDTPKVCQWSDCVHQRSSLSTEVGLSPHPIQPSFFDCILSTAPCHQREFRHELCKAGIGDVECVREHSWN</sequence>